<keyword evidence="13 26" id="KW-0472">Membrane</keyword>
<keyword evidence="10" id="KW-0130">Cell adhesion</keyword>
<evidence type="ECO:0000256" key="1">
    <source>
        <dbReference type="ARBA" id="ARBA00004105"/>
    </source>
</evidence>
<evidence type="ECO:0000256" key="6">
    <source>
        <dbReference type="ARBA" id="ARBA00022525"/>
    </source>
</evidence>
<dbReference type="PROSITE" id="PS50963">
    <property type="entry name" value="LINK_2"/>
    <property type="match status" value="1"/>
</dbReference>
<dbReference type="PANTHER" id="PTHR10225">
    <property type="entry name" value="HYALURONAN RECEPTOR"/>
    <property type="match status" value="1"/>
</dbReference>
<feature type="domain" description="Link" evidence="28">
    <location>
        <begin position="32"/>
        <end position="121"/>
    </location>
</feature>
<evidence type="ECO:0000256" key="16">
    <source>
        <dbReference type="ARBA" id="ARBA00023180"/>
    </source>
</evidence>
<dbReference type="SUPFAM" id="SSF56436">
    <property type="entry name" value="C-type lectin-like"/>
    <property type="match status" value="1"/>
</dbReference>
<evidence type="ECO:0000256" key="17">
    <source>
        <dbReference type="ARBA" id="ARBA00023273"/>
    </source>
</evidence>
<dbReference type="GO" id="GO:0007155">
    <property type="term" value="P:cell adhesion"/>
    <property type="evidence" value="ECO:0007669"/>
    <property type="project" value="UniProtKB-KW"/>
</dbReference>
<dbReference type="AlphaFoldDB" id="A0A8D2L5U9"/>
<evidence type="ECO:0000313" key="29">
    <source>
        <dbReference type="Ensembl" id="ENSVKKP00000017133.1"/>
    </source>
</evidence>
<dbReference type="GO" id="GO:0035692">
    <property type="term" value="C:macrophage migration inhibitory factor receptor complex"/>
    <property type="evidence" value="ECO:0007669"/>
    <property type="project" value="TreeGrafter"/>
</dbReference>
<feature type="signal peptide" evidence="27">
    <location>
        <begin position="1"/>
        <end position="20"/>
    </location>
</feature>
<keyword evidence="16" id="KW-0325">Glycoprotein</keyword>
<feature type="compositionally biased region" description="Basic and acidic residues" evidence="25">
    <location>
        <begin position="209"/>
        <end position="240"/>
    </location>
</feature>
<dbReference type="SMART" id="SM00445">
    <property type="entry name" value="LINK"/>
    <property type="match status" value="1"/>
</dbReference>
<dbReference type="PRINTS" id="PR00658">
    <property type="entry name" value="CD44"/>
</dbReference>
<dbReference type="GO" id="GO:0048731">
    <property type="term" value="P:system development"/>
    <property type="evidence" value="ECO:0007669"/>
    <property type="project" value="UniProtKB-ARBA"/>
</dbReference>
<dbReference type="GO" id="GO:0070374">
    <property type="term" value="P:positive regulation of ERK1 and ERK2 cascade"/>
    <property type="evidence" value="ECO:0007669"/>
    <property type="project" value="TreeGrafter"/>
</dbReference>
<evidence type="ECO:0000256" key="9">
    <source>
        <dbReference type="ARBA" id="ARBA00022729"/>
    </source>
</evidence>
<evidence type="ECO:0000259" key="28">
    <source>
        <dbReference type="PROSITE" id="PS50963"/>
    </source>
</evidence>
<dbReference type="Ensembl" id="ENSVKKT00000017559.1">
    <property type="protein sequence ID" value="ENSVKKP00000017133.1"/>
    <property type="gene ID" value="ENSVKKG00000011706.1"/>
</dbReference>
<keyword evidence="17" id="KW-0966">Cell projection</keyword>
<evidence type="ECO:0000256" key="23">
    <source>
        <dbReference type="ARBA" id="ARBA00032917"/>
    </source>
</evidence>
<dbReference type="GO" id="GO:0005902">
    <property type="term" value="C:microvillus"/>
    <property type="evidence" value="ECO:0007669"/>
    <property type="project" value="UniProtKB-SubCell"/>
</dbReference>
<evidence type="ECO:0000256" key="13">
    <source>
        <dbReference type="ARBA" id="ARBA00023136"/>
    </source>
</evidence>
<dbReference type="GO" id="GO:0009653">
    <property type="term" value="P:anatomical structure morphogenesis"/>
    <property type="evidence" value="ECO:0007669"/>
    <property type="project" value="UniProtKB-ARBA"/>
</dbReference>
<feature type="transmembrane region" description="Helical" evidence="26">
    <location>
        <begin position="271"/>
        <end position="292"/>
    </location>
</feature>
<proteinExistence type="predicted"/>
<keyword evidence="6" id="KW-0964">Secreted</keyword>
<dbReference type="InterPro" id="IPR016187">
    <property type="entry name" value="CTDL_fold"/>
</dbReference>
<dbReference type="GO" id="GO:0005540">
    <property type="term" value="F:hyaluronic acid binding"/>
    <property type="evidence" value="ECO:0007669"/>
    <property type="project" value="InterPro"/>
</dbReference>
<dbReference type="PANTHER" id="PTHR10225:SF6">
    <property type="entry name" value="CD44 ANTIGEN"/>
    <property type="match status" value="1"/>
</dbReference>
<keyword evidence="5" id="KW-1003">Cell membrane</keyword>
<evidence type="ECO:0000256" key="2">
    <source>
        <dbReference type="ARBA" id="ARBA00004251"/>
    </source>
</evidence>
<keyword evidence="11" id="KW-0654">Proteoglycan</keyword>
<dbReference type="Proteomes" id="UP000694545">
    <property type="component" value="Unplaced"/>
</dbReference>
<keyword evidence="8 26" id="KW-0812">Transmembrane</keyword>
<sequence>MAKFWLCAALGFYLLQLCSAQIGLNISCRYGGVFHVEKNRRYSLTRDEAVELCRALNSTIPTWEQMQRAYNIGLETCRYGYIEDKVVLPRHTPYHLCAANTTGIYILMSNISDRYDTFCFNASEQSDMNCDPVVKLYSVWPNNGSHGMETIEIFNTDGSRFLDGKRVTEQPPVTDDDSSVGSGSANDRITTDPTIIRHGISQYPYPPDDVTRKYHIDDYDPDDKHPEDKHPETTSPDSHKNGNRGAVSDNDSPVPGEPPKSQPRRAHIPDWLIVVASLLALSLILGVCIAVNSRRRCGQKKKLVINNGKGGIEEKNMGGLNGEASKSHEMVHLVHNEKQGDHTGPHDEFLAIDETQNQQDVALKSGM</sequence>
<evidence type="ECO:0000256" key="25">
    <source>
        <dbReference type="SAM" id="MobiDB-lite"/>
    </source>
</evidence>
<dbReference type="GO" id="GO:0009986">
    <property type="term" value="C:cell surface"/>
    <property type="evidence" value="ECO:0007669"/>
    <property type="project" value="UniProtKB-ARBA"/>
</dbReference>
<evidence type="ECO:0000256" key="14">
    <source>
        <dbReference type="ARBA" id="ARBA00023157"/>
    </source>
</evidence>
<reference evidence="29" key="1">
    <citation type="submission" date="2025-08" db="UniProtKB">
        <authorList>
            <consortium name="Ensembl"/>
        </authorList>
    </citation>
    <scope>IDENTIFICATION</scope>
</reference>
<evidence type="ECO:0000256" key="24">
    <source>
        <dbReference type="PROSITE-ProRule" id="PRU00323"/>
    </source>
</evidence>
<evidence type="ECO:0000256" key="27">
    <source>
        <dbReference type="SAM" id="SignalP"/>
    </source>
</evidence>
<dbReference type="InterPro" id="IPR000538">
    <property type="entry name" value="Link_dom"/>
</dbReference>
<evidence type="ECO:0000256" key="22">
    <source>
        <dbReference type="ARBA" id="ARBA00032514"/>
    </source>
</evidence>
<reference evidence="29" key="2">
    <citation type="submission" date="2025-09" db="UniProtKB">
        <authorList>
            <consortium name="Ensembl"/>
        </authorList>
    </citation>
    <scope>IDENTIFICATION</scope>
</reference>
<dbReference type="FunFam" id="3.10.100.10:FF:000004">
    <property type="entry name" value="CD44 antigen isoform X2"/>
    <property type="match status" value="1"/>
</dbReference>
<dbReference type="PRINTS" id="PR01265">
    <property type="entry name" value="LINKMODULE"/>
</dbReference>
<feature type="region of interest" description="Disordered" evidence="25">
    <location>
        <begin position="162"/>
        <end position="264"/>
    </location>
</feature>
<feature type="chain" id="PRO_5034190865" description="CD44 antigen" evidence="27">
    <location>
        <begin position="21"/>
        <end position="367"/>
    </location>
</feature>
<keyword evidence="7" id="KW-0597">Phosphoprotein</keyword>
<evidence type="ECO:0000256" key="18">
    <source>
        <dbReference type="ARBA" id="ARBA00029917"/>
    </source>
</evidence>
<dbReference type="InterPro" id="IPR001231">
    <property type="entry name" value="CD44_antigen"/>
</dbReference>
<accession>A0A8D2L5U9</accession>
<keyword evidence="15" id="KW-0675">Receptor</keyword>
<evidence type="ECO:0000256" key="10">
    <source>
        <dbReference type="ARBA" id="ARBA00022889"/>
    </source>
</evidence>
<dbReference type="InterPro" id="IPR043210">
    <property type="entry name" value="CD44_antigen-like"/>
</dbReference>
<keyword evidence="30" id="KW-1185">Reference proteome</keyword>
<keyword evidence="12 26" id="KW-1133">Transmembrane helix</keyword>
<dbReference type="Gene3D" id="3.10.100.10">
    <property type="entry name" value="Mannose-Binding Protein A, subunit A"/>
    <property type="match status" value="1"/>
</dbReference>
<dbReference type="GO" id="GO:0042981">
    <property type="term" value="P:regulation of apoptotic process"/>
    <property type="evidence" value="ECO:0007669"/>
    <property type="project" value="UniProtKB-ARBA"/>
</dbReference>
<dbReference type="InterPro" id="IPR016186">
    <property type="entry name" value="C-type_lectin-like/link_sf"/>
</dbReference>
<evidence type="ECO:0000256" key="5">
    <source>
        <dbReference type="ARBA" id="ARBA00022475"/>
    </source>
</evidence>
<evidence type="ECO:0000256" key="8">
    <source>
        <dbReference type="ARBA" id="ARBA00022692"/>
    </source>
</evidence>
<evidence type="ECO:0000256" key="26">
    <source>
        <dbReference type="SAM" id="Phobius"/>
    </source>
</evidence>
<protein>
    <recommendedName>
        <fullName evidence="4">CD44 antigen</fullName>
    </recommendedName>
    <alternativeName>
        <fullName evidence="22">GP90 lymphocyte homing/adhesion receptor</fullName>
    </alternativeName>
    <alternativeName>
        <fullName evidence="21">HUTCH-I</fullName>
    </alternativeName>
    <alternativeName>
        <fullName evidence="23">Hermes antigen</fullName>
    </alternativeName>
    <alternativeName>
        <fullName evidence="20">Hyaluronate receptor</fullName>
    </alternativeName>
    <alternativeName>
        <fullName evidence="18">Phagocytic glycoprotein 1</fullName>
    </alternativeName>
    <alternativeName>
        <fullName evidence="19">Phagocytic glycoprotein I</fullName>
    </alternativeName>
</protein>
<name>A0A8D2L5U9_VARKO</name>
<dbReference type="CDD" id="cd03516">
    <property type="entry name" value="Link_domain_CD44_like"/>
    <property type="match status" value="1"/>
</dbReference>
<dbReference type="GO" id="GO:0006954">
    <property type="term" value="P:inflammatory response"/>
    <property type="evidence" value="ECO:0007669"/>
    <property type="project" value="TreeGrafter"/>
</dbReference>
<organism evidence="29 30">
    <name type="scientific">Varanus komodoensis</name>
    <name type="common">Komodo dragon</name>
    <dbReference type="NCBI Taxonomy" id="61221"/>
    <lineage>
        <taxon>Eukaryota</taxon>
        <taxon>Metazoa</taxon>
        <taxon>Chordata</taxon>
        <taxon>Craniata</taxon>
        <taxon>Vertebrata</taxon>
        <taxon>Euteleostomi</taxon>
        <taxon>Lepidosauria</taxon>
        <taxon>Squamata</taxon>
        <taxon>Bifurcata</taxon>
        <taxon>Unidentata</taxon>
        <taxon>Episquamata</taxon>
        <taxon>Toxicofera</taxon>
        <taxon>Anguimorpha</taxon>
        <taxon>Paleoanguimorpha</taxon>
        <taxon>Varanoidea</taxon>
        <taxon>Varanidae</taxon>
        <taxon>Varanus</taxon>
    </lineage>
</organism>
<evidence type="ECO:0000256" key="7">
    <source>
        <dbReference type="ARBA" id="ARBA00022553"/>
    </source>
</evidence>
<dbReference type="GO" id="GO:0005576">
    <property type="term" value="C:extracellular region"/>
    <property type="evidence" value="ECO:0007669"/>
    <property type="project" value="UniProtKB-SubCell"/>
</dbReference>
<dbReference type="GO" id="GO:0016323">
    <property type="term" value="C:basolateral plasma membrane"/>
    <property type="evidence" value="ECO:0007669"/>
    <property type="project" value="TreeGrafter"/>
</dbReference>
<keyword evidence="9 27" id="KW-0732">Signal</keyword>
<evidence type="ECO:0000256" key="20">
    <source>
        <dbReference type="ARBA" id="ARBA00031179"/>
    </source>
</evidence>
<evidence type="ECO:0000256" key="4">
    <source>
        <dbReference type="ARBA" id="ARBA00020474"/>
    </source>
</evidence>
<evidence type="ECO:0000256" key="3">
    <source>
        <dbReference type="ARBA" id="ARBA00004613"/>
    </source>
</evidence>
<evidence type="ECO:0000256" key="19">
    <source>
        <dbReference type="ARBA" id="ARBA00029928"/>
    </source>
</evidence>
<dbReference type="PROSITE" id="PS01241">
    <property type="entry name" value="LINK_1"/>
    <property type="match status" value="1"/>
</dbReference>
<dbReference type="Pfam" id="PF00193">
    <property type="entry name" value="Xlink"/>
    <property type="match status" value="1"/>
</dbReference>
<evidence type="ECO:0000256" key="11">
    <source>
        <dbReference type="ARBA" id="ARBA00022974"/>
    </source>
</evidence>
<comment type="caution">
    <text evidence="24">Lacks conserved residue(s) required for the propagation of feature annotation.</text>
</comment>
<keyword evidence="14" id="KW-1015">Disulfide bond</keyword>
<dbReference type="GO" id="GO:0004896">
    <property type="term" value="F:cytokine receptor activity"/>
    <property type="evidence" value="ECO:0007669"/>
    <property type="project" value="TreeGrafter"/>
</dbReference>
<dbReference type="OMA" id="KAQIPEW"/>
<evidence type="ECO:0000256" key="12">
    <source>
        <dbReference type="ARBA" id="ARBA00022989"/>
    </source>
</evidence>
<evidence type="ECO:0000256" key="15">
    <source>
        <dbReference type="ARBA" id="ARBA00023170"/>
    </source>
</evidence>
<evidence type="ECO:0000313" key="30">
    <source>
        <dbReference type="Proteomes" id="UP000694545"/>
    </source>
</evidence>
<evidence type="ECO:0000256" key="21">
    <source>
        <dbReference type="ARBA" id="ARBA00031823"/>
    </source>
</evidence>
<comment type="subcellular location">
    <subcellularLocation>
        <location evidence="2">Cell membrane</location>
        <topology evidence="2">Single-pass type I membrane protein</topology>
    </subcellularLocation>
    <subcellularLocation>
        <location evidence="1">Cell projection</location>
        <location evidence="1">Microvillus</location>
    </subcellularLocation>
    <subcellularLocation>
        <location evidence="3">Secreted</location>
    </subcellularLocation>
</comment>